<keyword evidence="1" id="KW-1133">Transmembrane helix</keyword>
<keyword evidence="1" id="KW-0812">Transmembrane</keyword>
<reference evidence="2" key="1">
    <citation type="submission" date="2023-06" db="EMBL/GenBank/DDBJ databases">
        <authorList>
            <consortium name="Lawrence Berkeley National Laboratory"/>
            <person name="Ahrendt S."/>
            <person name="Sahu N."/>
            <person name="Indic B."/>
            <person name="Wong-Bajracharya J."/>
            <person name="Merenyi Z."/>
            <person name="Ke H.-M."/>
            <person name="Monk M."/>
            <person name="Kocsube S."/>
            <person name="Drula E."/>
            <person name="Lipzen A."/>
            <person name="Balint B."/>
            <person name="Henrissat B."/>
            <person name="Andreopoulos B."/>
            <person name="Martin F.M."/>
            <person name="Harder C.B."/>
            <person name="Rigling D."/>
            <person name="Ford K.L."/>
            <person name="Foster G.D."/>
            <person name="Pangilinan J."/>
            <person name="Papanicolaou A."/>
            <person name="Barry K."/>
            <person name="LaButti K."/>
            <person name="Viragh M."/>
            <person name="Koriabine M."/>
            <person name="Yan M."/>
            <person name="Riley R."/>
            <person name="Champramary S."/>
            <person name="Plett K.L."/>
            <person name="Tsai I.J."/>
            <person name="Slot J."/>
            <person name="Sipos G."/>
            <person name="Plett J."/>
            <person name="Nagy L.G."/>
            <person name="Grigoriev I.V."/>
        </authorList>
    </citation>
    <scope>NUCLEOTIDE SEQUENCE</scope>
    <source>
        <strain evidence="2">FPL87.14</strain>
    </source>
</reference>
<proteinExistence type="predicted"/>
<dbReference type="EMBL" id="JAUEPT010000638">
    <property type="protein sequence ID" value="KAK0421489.1"/>
    <property type="molecule type" value="Genomic_DNA"/>
</dbReference>
<feature type="transmembrane region" description="Helical" evidence="1">
    <location>
        <begin position="33"/>
        <end position="57"/>
    </location>
</feature>
<protein>
    <submittedName>
        <fullName evidence="2">Uncharacterized protein</fullName>
    </submittedName>
</protein>
<sequence length="59" mass="6685">MTDPYGMNEDIIDEEVYADFICNNCDTPGARKFLSVLAVLLPVEAYLTLFLATVHIWEC</sequence>
<comment type="caution">
    <text evidence="2">The sequence shown here is derived from an EMBL/GenBank/DDBJ whole genome shotgun (WGS) entry which is preliminary data.</text>
</comment>
<dbReference type="AlphaFoldDB" id="A0AA39M5P4"/>
<name>A0AA39M5P4_9AGAR</name>
<gene>
    <name evidence="2" type="ORF">EV421DRAFT_2044936</name>
</gene>
<accession>A0AA39M5P4</accession>
<dbReference type="Proteomes" id="UP001175226">
    <property type="component" value="Unassembled WGS sequence"/>
</dbReference>
<evidence type="ECO:0000313" key="3">
    <source>
        <dbReference type="Proteomes" id="UP001175226"/>
    </source>
</evidence>
<organism evidence="2 3">
    <name type="scientific">Armillaria borealis</name>
    <dbReference type="NCBI Taxonomy" id="47425"/>
    <lineage>
        <taxon>Eukaryota</taxon>
        <taxon>Fungi</taxon>
        <taxon>Dikarya</taxon>
        <taxon>Basidiomycota</taxon>
        <taxon>Agaricomycotina</taxon>
        <taxon>Agaricomycetes</taxon>
        <taxon>Agaricomycetidae</taxon>
        <taxon>Agaricales</taxon>
        <taxon>Marasmiineae</taxon>
        <taxon>Physalacriaceae</taxon>
        <taxon>Armillaria</taxon>
    </lineage>
</organism>
<evidence type="ECO:0000313" key="2">
    <source>
        <dbReference type="EMBL" id="KAK0421489.1"/>
    </source>
</evidence>
<keyword evidence="1" id="KW-0472">Membrane</keyword>
<evidence type="ECO:0000256" key="1">
    <source>
        <dbReference type="SAM" id="Phobius"/>
    </source>
</evidence>
<keyword evidence="3" id="KW-1185">Reference proteome</keyword>